<dbReference type="InParanoid" id="A0A804HTV9"/>
<dbReference type="PANTHER" id="PTHR31149:SF10">
    <property type="entry name" value="OS05G0100900 PROTEIN"/>
    <property type="match status" value="1"/>
</dbReference>
<dbReference type="Pfam" id="PF23080">
    <property type="entry name" value="DUF7046"/>
    <property type="match status" value="1"/>
</dbReference>
<evidence type="ECO:0000313" key="5">
    <source>
        <dbReference type="EnsemblPlants" id="Ma01_p13980.1"/>
    </source>
</evidence>
<dbReference type="Gene3D" id="2.60.40.2700">
    <property type="match status" value="1"/>
</dbReference>
<evidence type="ECO:0000256" key="2">
    <source>
        <dbReference type="SAM" id="MobiDB-lite"/>
    </source>
</evidence>
<dbReference type="InterPro" id="IPR055474">
    <property type="entry name" value="DUF7046"/>
</dbReference>
<feature type="compositionally biased region" description="Basic and acidic residues" evidence="2">
    <location>
        <begin position="212"/>
        <end position="222"/>
    </location>
</feature>
<dbReference type="FunFam" id="2.60.40.2700:FF:000001">
    <property type="entry name" value="Transmembrane protein"/>
    <property type="match status" value="1"/>
</dbReference>
<keyword evidence="1" id="KW-0175">Coiled coil</keyword>
<feature type="region of interest" description="Disordered" evidence="2">
    <location>
        <begin position="103"/>
        <end position="132"/>
    </location>
</feature>
<dbReference type="PANTHER" id="PTHR31149">
    <property type="entry name" value="EXPRESSED PROTEIN"/>
    <property type="match status" value="1"/>
</dbReference>
<feature type="region of interest" description="Disordered" evidence="2">
    <location>
        <begin position="1"/>
        <end position="38"/>
    </location>
</feature>
<evidence type="ECO:0000313" key="6">
    <source>
        <dbReference type="Proteomes" id="UP000012960"/>
    </source>
</evidence>
<feature type="coiled-coil region" evidence="1">
    <location>
        <begin position="242"/>
        <end position="269"/>
    </location>
</feature>
<organism evidence="5 6">
    <name type="scientific">Musa acuminata subsp. malaccensis</name>
    <name type="common">Wild banana</name>
    <name type="synonym">Musa malaccensis</name>
    <dbReference type="NCBI Taxonomy" id="214687"/>
    <lineage>
        <taxon>Eukaryota</taxon>
        <taxon>Viridiplantae</taxon>
        <taxon>Streptophyta</taxon>
        <taxon>Embryophyta</taxon>
        <taxon>Tracheophyta</taxon>
        <taxon>Spermatophyta</taxon>
        <taxon>Magnoliopsida</taxon>
        <taxon>Liliopsida</taxon>
        <taxon>Zingiberales</taxon>
        <taxon>Musaceae</taxon>
        <taxon>Musa</taxon>
    </lineage>
</organism>
<protein>
    <submittedName>
        <fullName evidence="5">Uncharacterized protein</fullName>
    </submittedName>
</protein>
<dbReference type="EnsemblPlants" id="Ma01_t13980.1">
    <property type="protein sequence ID" value="Ma01_p13980.1"/>
    <property type="gene ID" value="Ma01_g13980"/>
</dbReference>
<evidence type="ECO:0000259" key="4">
    <source>
        <dbReference type="Pfam" id="PF23197"/>
    </source>
</evidence>
<feature type="compositionally biased region" description="Basic and acidic residues" evidence="2">
    <location>
        <begin position="111"/>
        <end position="122"/>
    </location>
</feature>
<dbReference type="Proteomes" id="UP000012960">
    <property type="component" value="Unplaced"/>
</dbReference>
<sequence length="803" mass="89708">MRAYGLDPRRDASGGRRDQLPPTPWLPPMESGGGGAGGVGNLTDRFFRLGLGAVPNGNLHQVMMAVEGAENTIKKQLEENNQLKNELLRKTRELERDRLNATSLKPSEVSTNDHVEGYEPHHSNSSSGNEAERNKWMDNHSLNSQGILLIHQNGFSGREERFVETSTNNQQLGSNKVNGDLKKIPLVRFGVEGAGPSQDSTPSSRSISPSKNQKDGEHEKRFNSSGNGLLPVSDTSPNILWKQELIVKVRKHEEEIAQLRKHLTDYLVKETHICNDKYVLDKHIAYMRTAFDQQQQDLVNAASKAISYRQDIIEENILLSHALQAAHAERSTFVSSLVPLLSEHGLQPSIIDAQSIVSNLKVLFGHMHEKLIISKEKLKESQYQIAPWYAESSHNAGFPTQSPSRPLSSQVAVSNKNNLEIVPQPANPHAQTPISSSNFQTRLYWEAVGDQNQQFNQSSVPTKSLDQDTAEIYTPVRRDPVHNDASAQTNLDVTHVALLESKSQRPSFKHLVKSGKTDDPEMVALQHGKEHSVHWAPGNSYLPSGQDVQNSYSFLPTVYEEPSSSFSEADDDPLPAIDSLRISGEAYPGRELQASGYSINGTTSCNFEWVRYLEDGSVNYIDGARQPTYLVTADDVDSYLAIEVHPLDDRKRKGELVKVFANEQRKIICDPEMQEQIKRTLSVGLASYEISLSAKFLDIWEPAVLAIKREGYSIKCKGPRGGVVMEKFQPNTTILIPYGHPTEFLIQDASGDSLLKTEASSVVRDTIVLTMRLFKAMPINHQFSWRSKHVQRMTILIIDYSRD</sequence>
<keyword evidence="6" id="KW-1185">Reference proteome</keyword>
<dbReference type="Gramene" id="Ma01_t13980.1">
    <property type="protein sequence ID" value="Ma01_p13980.1"/>
    <property type="gene ID" value="Ma01_g13980"/>
</dbReference>
<dbReference type="Pfam" id="PF23197">
    <property type="entry name" value="IG_AIR9"/>
    <property type="match status" value="1"/>
</dbReference>
<dbReference type="AlphaFoldDB" id="A0A804HTV9"/>
<dbReference type="OMA" id="VNTEHDN"/>
<proteinExistence type="predicted"/>
<evidence type="ECO:0000256" key="1">
    <source>
        <dbReference type="SAM" id="Coils"/>
    </source>
</evidence>
<accession>A0A804HTV9</accession>
<reference evidence="5" key="1">
    <citation type="submission" date="2021-05" db="UniProtKB">
        <authorList>
            <consortium name="EnsemblPlants"/>
        </authorList>
    </citation>
    <scope>IDENTIFICATION</scope>
    <source>
        <strain evidence="5">subsp. malaccensis</strain>
    </source>
</reference>
<name>A0A804HTV9_MUSAM</name>
<dbReference type="InterPro" id="IPR056284">
    <property type="entry name" value="AIR9-like_A9"/>
</dbReference>
<evidence type="ECO:0000259" key="3">
    <source>
        <dbReference type="Pfam" id="PF23080"/>
    </source>
</evidence>
<feature type="domain" description="DUF7046" evidence="3">
    <location>
        <begin position="695"/>
        <end position="775"/>
    </location>
</feature>
<dbReference type="FunCoup" id="A0A804HTV9">
    <property type="interactions" value="2516"/>
</dbReference>
<feature type="compositionally biased region" description="Basic and acidic residues" evidence="2">
    <location>
        <begin position="7"/>
        <end position="19"/>
    </location>
</feature>
<feature type="region of interest" description="Disordered" evidence="2">
    <location>
        <begin position="191"/>
        <end position="230"/>
    </location>
</feature>
<feature type="domain" description="AIR9-like A9" evidence="4">
    <location>
        <begin position="577"/>
        <end position="659"/>
    </location>
</feature>
<feature type="coiled-coil region" evidence="1">
    <location>
        <begin position="66"/>
        <end position="100"/>
    </location>
</feature>
<feature type="compositionally biased region" description="Low complexity" evidence="2">
    <location>
        <begin position="196"/>
        <end position="210"/>
    </location>
</feature>